<dbReference type="Pfam" id="PF13923">
    <property type="entry name" value="zf-C3HC4_2"/>
    <property type="match status" value="1"/>
</dbReference>
<dbReference type="SMART" id="SM00184">
    <property type="entry name" value="RING"/>
    <property type="match status" value="1"/>
</dbReference>
<dbReference type="GO" id="GO:0008270">
    <property type="term" value="F:zinc ion binding"/>
    <property type="evidence" value="ECO:0007669"/>
    <property type="project" value="UniProtKB-KW"/>
</dbReference>
<dbReference type="OMA" id="VEAEIRC"/>
<dbReference type="SUPFAM" id="SSF57850">
    <property type="entry name" value="RING/U-box"/>
    <property type="match status" value="1"/>
</dbReference>
<evidence type="ECO:0000256" key="4">
    <source>
        <dbReference type="PROSITE-ProRule" id="PRU00175"/>
    </source>
</evidence>
<evidence type="ECO:0000256" key="2">
    <source>
        <dbReference type="ARBA" id="ARBA00022771"/>
    </source>
</evidence>
<protein>
    <recommendedName>
        <fullName evidence="5">RING-type domain-containing protein</fullName>
    </recommendedName>
</protein>
<organism evidence="6 7">
    <name type="scientific">Armillaria gallica</name>
    <name type="common">Bulbous honey fungus</name>
    <name type="synonym">Armillaria bulbosa</name>
    <dbReference type="NCBI Taxonomy" id="47427"/>
    <lineage>
        <taxon>Eukaryota</taxon>
        <taxon>Fungi</taxon>
        <taxon>Dikarya</taxon>
        <taxon>Basidiomycota</taxon>
        <taxon>Agaricomycotina</taxon>
        <taxon>Agaricomycetes</taxon>
        <taxon>Agaricomycetidae</taxon>
        <taxon>Agaricales</taxon>
        <taxon>Marasmiineae</taxon>
        <taxon>Physalacriaceae</taxon>
        <taxon>Armillaria</taxon>
    </lineage>
</organism>
<dbReference type="OrthoDB" id="6105938at2759"/>
<dbReference type="PROSITE" id="PS50089">
    <property type="entry name" value="ZF_RING_2"/>
    <property type="match status" value="1"/>
</dbReference>
<dbReference type="InterPro" id="IPR001841">
    <property type="entry name" value="Znf_RING"/>
</dbReference>
<keyword evidence="7" id="KW-1185">Reference proteome</keyword>
<evidence type="ECO:0000256" key="3">
    <source>
        <dbReference type="ARBA" id="ARBA00022833"/>
    </source>
</evidence>
<feature type="domain" description="RING-type" evidence="5">
    <location>
        <begin position="115"/>
        <end position="161"/>
    </location>
</feature>
<name>A0A2H3DIB2_ARMGA</name>
<dbReference type="EMBL" id="KZ293655">
    <property type="protein sequence ID" value="PBK93840.1"/>
    <property type="molecule type" value="Genomic_DNA"/>
</dbReference>
<accession>A0A2H3DIB2</accession>
<dbReference type="Gene3D" id="3.30.40.10">
    <property type="entry name" value="Zinc/RING finger domain, C3HC4 (zinc finger)"/>
    <property type="match status" value="1"/>
</dbReference>
<keyword evidence="1" id="KW-0479">Metal-binding</keyword>
<keyword evidence="3" id="KW-0862">Zinc</keyword>
<dbReference type="AlphaFoldDB" id="A0A2H3DIB2"/>
<evidence type="ECO:0000313" key="7">
    <source>
        <dbReference type="Proteomes" id="UP000217790"/>
    </source>
</evidence>
<dbReference type="PROSITE" id="PS00518">
    <property type="entry name" value="ZF_RING_1"/>
    <property type="match status" value="1"/>
</dbReference>
<evidence type="ECO:0000256" key="1">
    <source>
        <dbReference type="ARBA" id="ARBA00022723"/>
    </source>
</evidence>
<proteinExistence type="predicted"/>
<evidence type="ECO:0000259" key="5">
    <source>
        <dbReference type="PROSITE" id="PS50089"/>
    </source>
</evidence>
<dbReference type="Proteomes" id="UP000217790">
    <property type="component" value="Unassembled WGS sequence"/>
</dbReference>
<evidence type="ECO:0000313" key="6">
    <source>
        <dbReference type="EMBL" id="PBK93840.1"/>
    </source>
</evidence>
<sequence length="213" mass="24186">MMLALTSKIENSNLCAVSEDVGALLTQVKQWDQWQEQLLASVRADTQRIKARALVLAEEAEVRGRLTKHVIHHRRMIEEITHQAKTRTERIEGQVRRLCATLQPDWSSVEAEIRCDICFHKLWATVALVPCGHVFCPGCVYAWFQAAKDVEEIPQYTCMTCGVVISKRPVGIPMIGNVVKNLPSIDVEEHPNFDSYARSRGYIGEESWSNFFS</sequence>
<reference evidence="7" key="1">
    <citation type="journal article" date="2017" name="Nat. Ecol. Evol.">
        <title>Genome expansion and lineage-specific genetic innovations in the forest pathogenic fungi Armillaria.</title>
        <authorList>
            <person name="Sipos G."/>
            <person name="Prasanna A.N."/>
            <person name="Walter M.C."/>
            <person name="O'Connor E."/>
            <person name="Balint B."/>
            <person name="Krizsan K."/>
            <person name="Kiss B."/>
            <person name="Hess J."/>
            <person name="Varga T."/>
            <person name="Slot J."/>
            <person name="Riley R."/>
            <person name="Boka B."/>
            <person name="Rigling D."/>
            <person name="Barry K."/>
            <person name="Lee J."/>
            <person name="Mihaltcheva S."/>
            <person name="LaButti K."/>
            <person name="Lipzen A."/>
            <person name="Waldron R."/>
            <person name="Moloney N.M."/>
            <person name="Sperisen C."/>
            <person name="Kredics L."/>
            <person name="Vagvoelgyi C."/>
            <person name="Patrignani A."/>
            <person name="Fitzpatrick D."/>
            <person name="Nagy I."/>
            <person name="Doyle S."/>
            <person name="Anderson J.B."/>
            <person name="Grigoriev I.V."/>
            <person name="Gueldener U."/>
            <person name="Muensterkoetter M."/>
            <person name="Nagy L.G."/>
        </authorList>
    </citation>
    <scope>NUCLEOTIDE SEQUENCE [LARGE SCALE GENOMIC DNA]</scope>
    <source>
        <strain evidence="7">Ar21-2</strain>
    </source>
</reference>
<keyword evidence="2 4" id="KW-0863">Zinc-finger</keyword>
<dbReference type="InterPro" id="IPR013083">
    <property type="entry name" value="Znf_RING/FYVE/PHD"/>
</dbReference>
<dbReference type="InParanoid" id="A0A2H3DIB2"/>
<gene>
    <name evidence="6" type="ORF">ARMGADRAFT_1079337</name>
</gene>
<dbReference type="InterPro" id="IPR017907">
    <property type="entry name" value="Znf_RING_CS"/>
</dbReference>